<dbReference type="AlphaFoldDB" id="A0A401P7D6"/>
<dbReference type="STRING" id="75743.A0A401P7D6"/>
<keyword evidence="4" id="KW-1185">Reference proteome</keyword>
<organism evidence="3 4">
    <name type="scientific">Scyliorhinus torazame</name>
    <name type="common">Cloudy catshark</name>
    <name type="synonym">Catulus torazame</name>
    <dbReference type="NCBI Taxonomy" id="75743"/>
    <lineage>
        <taxon>Eukaryota</taxon>
        <taxon>Metazoa</taxon>
        <taxon>Chordata</taxon>
        <taxon>Craniata</taxon>
        <taxon>Vertebrata</taxon>
        <taxon>Chondrichthyes</taxon>
        <taxon>Elasmobranchii</taxon>
        <taxon>Galeomorphii</taxon>
        <taxon>Galeoidea</taxon>
        <taxon>Carcharhiniformes</taxon>
        <taxon>Scyliorhinidae</taxon>
        <taxon>Scyliorhinus</taxon>
    </lineage>
</organism>
<gene>
    <name evidence="3" type="ORF">scyTo_0008313</name>
</gene>
<evidence type="ECO:0000256" key="1">
    <source>
        <dbReference type="ARBA" id="ARBA00010635"/>
    </source>
</evidence>
<feature type="region of interest" description="Disordered" evidence="2">
    <location>
        <begin position="233"/>
        <end position="261"/>
    </location>
</feature>
<name>A0A401P7D6_SCYTO</name>
<evidence type="ECO:0000313" key="3">
    <source>
        <dbReference type="EMBL" id="GCB68980.1"/>
    </source>
</evidence>
<comment type="similarity">
    <text evidence="1">Belongs to the FAM131 family.</text>
</comment>
<reference evidence="3 4" key="1">
    <citation type="journal article" date="2018" name="Nat. Ecol. Evol.">
        <title>Shark genomes provide insights into elasmobranch evolution and the origin of vertebrates.</title>
        <authorList>
            <person name="Hara Y"/>
            <person name="Yamaguchi K"/>
            <person name="Onimaru K"/>
            <person name="Kadota M"/>
            <person name="Koyanagi M"/>
            <person name="Keeley SD"/>
            <person name="Tatsumi K"/>
            <person name="Tanaka K"/>
            <person name="Motone F"/>
            <person name="Kageyama Y"/>
            <person name="Nozu R"/>
            <person name="Adachi N"/>
            <person name="Nishimura O"/>
            <person name="Nakagawa R"/>
            <person name="Tanegashima C"/>
            <person name="Kiyatake I"/>
            <person name="Matsumoto R"/>
            <person name="Murakumo K"/>
            <person name="Nishida K"/>
            <person name="Terakita A"/>
            <person name="Kuratani S"/>
            <person name="Sato K"/>
            <person name="Hyodo S Kuraku.S."/>
        </authorList>
    </citation>
    <scope>NUCLEOTIDE SEQUENCE [LARGE SCALE GENOMIC DNA]</scope>
</reference>
<dbReference type="InterPro" id="IPR026782">
    <property type="entry name" value="FAM131"/>
</dbReference>
<evidence type="ECO:0000313" key="4">
    <source>
        <dbReference type="Proteomes" id="UP000288216"/>
    </source>
</evidence>
<sequence>MFQQDRMDFCWDPIIQNCFGSSNVILSGSKQTLNGYDITALARSSLVGLVQTVKDHITKPTAMARGRVAHLIEWKGWGAHGRGCNTCPMDEAHYSSLTDELKEARFAAGVAEQFAITEATLNAWSSPDAEEVVGGSSLSNTIDYLNTDEMYLEDQSPSGSQAFYSLSVEGPCTILAPVSSYGASLSGEPVQTDMTTVRPSHNGSLAETFLTCDPPHCLSLPETTSCGAELHRTVRQSTSSHPHHSRSSNSSSLMEDDVFYN</sequence>
<accession>A0A401P7D6</accession>
<dbReference type="OMA" id="EWKGWGA"/>
<dbReference type="EMBL" id="BFAA01003152">
    <property type="protein sequence ID" value="GCB68980.1"/>
    <property type="molecule type" value="Genomic_DNA"/>
</dbReference>
<dbReference type="PANTHER" id="PTHR15736:SF2">
    <property type="entry name" value="PROTEIN FAM131C"/>
    <property type="match status" value="1"/>
</dbReference>
<dbReference type="Proteomes" id="UP000288216">
    <property type="component" value="Unassembled WGS sequence"/>
</dbReference>
<dbReference type="OrthoDB" id="8881031at2759"/>
<dbReference type="PANTHER" id="PTHR15736">
    <property type="entry name" value="PROTEIN FAM131B-RELATED"/>
    <property type="match status" value="1"/>
</dbReference>
<dbReference type="Pfam" id="PF15010">
    <property type="entry name" value="FAM131"/>
    <property type="match status" value="1"/>
</dbReference>
<protein>
    <recommendedName>
        <fullName evidence="5">Family with sequence similarity 131 member C</fullName>
    </recommendedName>
</protein>
<comment type="caution">
    <text evidence="3">The sequence shown here is derived from an EMBL/GenBank/DDBJ whole genome shotgun (WGS) entry which is preliminary data.</text>
</comment>
<evidence type="ECO:0008006" key="5">
    <source>
        <dbReference type="Google" id="ProtNLM"/>
    </source>
</evidence>
<evidence type="ECO:0000256" key="2">
    <source>
        <dbReference type="SAM" id="MobiDB-lite"/>
    </source>
</evidence>
<proteinExistence type="inferred from homology"/>